<dbReference type="AlphaFoldDB" id="A0AA85A1P0"/>
<dbReference type="Proteomes" id="UP000050790">
    <property type="component" value="Unassembled WGS sequence"/>
</dbReference>
<name>A0AA85A1P0_9TREM</name>
<keyword evidence="1" id="KW-0472">Membrane</keyword>
<sequence>MRLDELPIYAECLDITNTVMNSVSPLRTEAQELLAYSMKHALKYQSNIRNFTTSITKVIRDEPVILARLGFVVSCSMGGWVLGYKGRPFRKLAYASICGSVATVISFPSGSVSNLKHAFDIGSNKLSEIAKRFSLRLFTTKIRTIKKLGETFQSLVLKVTWELQSEFDRTI</sequence>
<evidence type="ECO:0000256" key="1">
    <source>
        <dbReference type="SAM" id="Phobius"/>
    </source>
</evidence>
<organism evidence="2 3">
    <name type="scientific">Schistosoma margrebowiei</name>
    <dbReference type="NCBI Taxonomy" id="48269"/>
    <lineage>
        <taxon>Eukaryota</taxon>
        <taxon>Metazoa</taxon>
        <taxon>Spiralia</taxon>
        <taxon>Lophotrochozoa</taxon>
        <taxon>Platyhelminthes</taxon>
        <taxon>Trematoda</taxon>
        <taxon>Digenea</taxon>
        <taxon>Strigeidida</taxon>
        <taxon>Schistosomatoidea</taxon>
        <taxon>Schistosomatidae</taxon>
        <taxon>Schistosoma</taxon>
    </lineage>
</organism>
<evidence type="ECO:0000313" key="3">
    <source>
        <dbReference type="WBParaSite" id="SMRG1_5840.6"/>
    </source>
</evidence>
<accession>A0AA85A1P0</accession>
<keyword evidence="1" id="KW-1133">Transmembrane helix</keyword>
<dbReference type="WBParaSite" id="SMRG1_5840.6">
    <property type="protein sequence ID" value="SMRG1_5840.6"/>
    <property type="gene ID" value="SMRG1_5840"/>
</dbReference>
<keyword evidence="1" id="KW-0812">Transmembrane</keyword>
<proteinExistence type="predicted"/>
<evidence type="ECO:0000313" key="2">
    <source>
        <dbReference type="Proteomes" id="UP000050790"/>
    </source>
</evidence>
<feature type="transmembrane region" description="Helical" evidence="1">
    <location>
        <begin position="65"/>
        <end position="84"/>
    </location>
</feature>
<reference evidence="3" key="1">
    <citation type="submission" date="2023-11" db="UniProtKB">
        <authorList>
            <consortium name="WormBaseParasite"/>
        </authorList>
    </citation>
    <scope>IDENTIFICATION</scope>
</reference>
<protein>
    <recommendedName>
        <fullName evidence="4">MICOS complex subunit</fullName>
    </recommendedName>
</protein>
<evidence type="ECO:0008006" key="4">
    <source>
        <dbReference type="Google" id="ProtNLM"/>
    </source>
</evidence>